<protein>
    <submittedName>
        <fullName evidence="1">Uncharacterized protein</fullName>
    </submittedName>
</protein>
<sequence length="177" mass="18705">MTLGEVEQFVSIRGRRRREPSNDHTSRAALAVTRMYEGAMRATAGIRYIIVTSSVLTLAGCASAPSPVTGGSSAACAAPVLQLTPEVAEPGHALTISSTGWEPCNDTNEKSAARPWPSVTLEWVQDGDTTDLLTVDVTDGRFNASVTVPANAVAGEASLRVMTPDPDYEQDFPVAVE</sequence>
<evidence type="ECO:0000313" key="1">
    <source>
        <dbReference type="EMBL" id="HJA05011.1"/>
    </source>
</evidence>
<comment type="caution">
    <text evidence="1">The sequence shown here is derived from an EMBL/GenBank/DDBJ whole genome shotgun (WGS) entry which is preliminary data.</text>
</comment>
<reference evidence="1" key="2">
    <citation type="submission" date="2021-04" db="EMBL/GenBank/DDBJ databases">
        <authorList>
            <person name="Gilroy R."/>
        </authorList>
    </citation>
    <scope>NUCLEOTIDE SEQUENCE</scope>
    <source>
        <strain evidence="1">ChiHjej8B7-3636</strain>
    </source>
</reference>
<reference evidence="1" key="1">
    <citation type="journal article" date="2021" name="PeerJ">
        <title>Extensive microbial diversity within the chicken gut microbiome revealed by metagenomics and culture.</title>
        <authorList>
            <person name="Gilroy R."/>
            <person name="Ravi A."/>
            <person name="Getino M."/>
            <person name="Pursley I."/>
            <person name="Horton D.L."/>
            <person name="Alikhan N.F."/>
            <person name="Baker D."/>
            <person name="Gharbi K."/>
            <person name="Hall N."/>
            <person name="Watson M."/>
            <person name="Adriaenssens E.M."/>
            <person name="Foster-Nyarko E."/>
            <person name="Jarju S."/>
            <person name="Secka A."/>
            <person name="Antonio M."/>
            <person name="Oren A."/>
            <person name="Chaudhuri R.R."/>
            <person name="La Ragione R."/>
            <person name="Hildebrand F."/>
            <person name="Pallen M.J."/>
        </authorList>
    </citation>
    <scope>NUCLEOTIDE SEQUENCE</scope>
    <source>
        <strain evidence="1">ChiHjej8B7-3636</strain>
    </source>
</reference>
<name>A0A9D2KI33_9MICO</name>
<evidence type="ECO:0000313" key="2">
    <source>
        <dbReference type="Proteomes" id="UP000824220"/>
    </source>
</evidence>
<proteinExistence type="predicted"/>
<accession>A0A9D2KI33</accession>
<organism evidence="1 2">
    <name type="scientific">Candidatus Microbacterium stercoravium</name>
    <dbReference type="NCBI Taxonomy" id="2838697"/>
    <lineage>
        <taxon>Bacteria</taxon>
        <taxon>Bacillati</taxon>
        <taxon>Actinomycetota</taxon>
        <taxon>Actinomycetes</taxon>
        <taxon>Micrococcales</taxon>
        <taxon>Microbacteriaceae</taxon>
        <taxon>Microbacterium</taxon>
    </lineage>
</organism>
<dbReference type="Proteomes" id="UP000824220">
    <property type="component" value="Unassembled WGS sequence"/>
</dbReference>
<gene>
    <name evidence="1" type="ORF">H9800_09170</name>
</gene>
<dbReference type="EMBL" id="DXAM01000129">
    <property type="protein sequence ID" value="HJA05011.1"/>
    <property type="molecule type" value="Genomic_DNA"/>
</dbReference>
<dbReference type="AlphaFoldDB" id="A0A9D2KI33"/>